<name>A0A1I7FUJ2_9FIRM</name>
<keyword evidence="1 7" id="KW-0963">Cytoplasm</keyword>
<dbReference type="STRING" id="155865.SAMN05216515_12717"/>
<dbReference type="InterPro" id="IPR009718">
    <property type="entry name" value="Rex_DNA-bd_C_dom"/>
</dbReference>
<sequence>MKRKNGKISNAVIRRLPRYRRYLRELQKQGVEKISSNDFSELIGYTASQIRQDLNNFGDFGQQGYGYSVDGLYEEVSKILGLDHDYKMVLVGAGNLGQAISKYAMSIIDQGFQLCAAFDIKPELAGKKVEGITIYPYEELESYVSENQIDIGIICVNKGNAQEVADKLYSAGARGIWNFALVDLVVPEQVALESVHLADTLHSLAYHMNDIRRKSSGAEGKKK</sequence>
<dbReference type="Gene3D" id="1.10.10.10">
    <property type="entry name" value="Winged helix-like DNA-binding domain superfamily/Winged helix DNA-binding domain"/>
    <property type="match status" value="1"/>
</dbReference>
<keyword evidence="3 7" id="KW-0805">Transcription regulation</keyword>
<evidence type="ECO:0000313" key="9">
    <source>
        <dbReference type="EMBL" id="SFU39676.1"/>
    </source>
</evidence>
<dbReference type="GO" id="GO:0005737">
    <property type="term" value="C:cytoplasm"/>
    <property type="evidence" value="ECO:0007669"/>
    <property type="project" value="UniProtKB-SubCell"/>
</dbReference>
<feature type="binding site" evidence="7">
    <location>
        <begin position="92"/>
        <end position="97"/>
    </location>
    <ligand>
        <name>NAD(+)</name>
        <dbReference type="ChEBI" id="CHEBI:57540"/>
    </ligand>
</feature>
<keyword evidence="6 7" id="KW-0804">Transcription</keyword>
<dbReference type="NCBIfam" id="NF003994">
    <property type="entry name" value="PRK05472.2-3"/>
    <property type="match status" value="1"/>
</dbReference>
<accession>A0A1I7FUJ2</accession>
<dbReference type="PANTHER" id="PTHR35786:SF1">
    <property type="entry name" value="REDOX-SENSING TRANSCRIPTIONAL REPRESSOR REX 1"/>
    <property type="match status" value="1"/>
</dbReference>
<evidence type="ECO:0000256" key="2">
    <source>
        <dbReference type="ARBA" id="ARBA00022491"/>
    </source>
</evidence>
<dbReference type="InterPro" id="IPR036291">
    <property type="entry name" value="NAD(P)-bd_dom_sf"/>
</dbReference>
<dbReference type="EMBL" id="FPBT01000003">
    <property type="protein sequence ID" value="SFU39676.1"/>
    <property type="molecule type" value="Genomic_DNA"/>
</dbReference>
<dbReference type="HAMAP" id="MF_01131">
    <property type="entry name" value="Rex"/>
    <property type="match status" value="1"/>
</dbReference>
<dbReference type="InterPro" id="IPR036388">
    <property type="entry name" value="WH-like_DNA-bd_sf"/>
</dbReference>
<dbReference type="InterPro" id="IPR022876">
    <property type="entry name" value="Tscrpt_rep_Rex"/>
</dbReference>
<reference evidence="9 10" key="1">
    <citation type="submission" date="2016-10" db="EMBL/GenBank/DDBJ databases">
        <authorList>
            <person name="de Groot N.N."/>
        </authorList>
    </citation>
    <scope>NUCLEOTIDE SEQUENCE [LARGE SCALE GENOMIC DNA]</scope>
    <source>
        <strain evidence="9 10">KHGC13</strain>
    </source>
</reference>
<dbReference type="InterPro" id="IPR003781">
    <property type="entry name" value="CoA-bd"/>
</dbReference>
<dbReference type="InterPro" id="IPR036390">
    <property type="entry name" value="WH_DNA-bd_sf"/>
</dbReference>
<dbReference type="NCBIfam" id="NF003989">
    <property type="entry name" value="PRK05472.1-3"/>
    <property type="match status" value="1"/>
</dbReference>
<evidence type="ECO:0000256" key="3">
    <source>
        <dbReference type="ARBA" id="ARBA00023015"/>
    </source>
</evidence>
<dbReference type="Pfam" id="PF02629">
    <property type="entry name" value="CoA_binding"/>
    <property type="match status" value="1"/>
</dbReference>
<dbReference type="GO" id="GO:0003677">
    <property type="term" value="F:DNA binding"/>
    <property type="evidence" value="ECO:0007669"/>
    <property type="project" value="UniProtKB-UniRule"/>
</dbReference>
<dbReference type="NCBIfam" id="NF003990">
    <property type="entry name" value="PRK05472.1-4"/>
    <property type="match status" value="1"/>
</dbReference>
<keyword evidence="4 7" id="KW-0520">NAD</keyword>
<evidence type="ECO:0000259" key="8">
    <source>
        <dbReference type="SMART" id="SM00881"/>
    </source>
</evidence>
<comment type="subunit">
    <text evidence="7">Homodimer.</text>
</comment>
<organism evidence="9 10">
    <name type="scientific">Eubacterium pyruvativorans</name>
    <dbReference type="NCBI Taxonomy" id="155865"/>
    <lineage>
        <taxon>Bacteria</taxon>
        <taxon>Bacillati</taxon>
        <taxon>Bacillota</taxon>
        <taxon>Clostridia</taxon>
        <taxon>Eubacteriales</taxon>
        <taxon>Eubacteriaceae</taxon>
        <taxon>Eubacterium</taxon>
    </lineage>
</organism>
<dbReference type="NCBIfam" id="NF003995">
    <property type="entry name" value="PRK05472.2-4"/>
    <property type="match status" value="1"/>
</dbReference>
<dbReference type="Gene3D" id="3.40.50.720">
    <property type="entry name" value="NAD(P)-binding Rossmann-like Domain"/>
    <property type="match status" value="1"/>
</dbReference>
<keyword evidence="2 7" id="KW-0678">Repressor</keyword>
<feature type="domain" description="CoA-binding" evidence="8">
    <location>
        <begin position="81"/>
        <end position="183"/>
    </location>
</feature>
<evidence type="ECO:0000256" key="1">
    <source>
        <dbReference type="ARBA" id="ARBA00022490"/>
    </source>
</evidence>
<dbReference type="GO" id="GO:0051775">
    <property type="term" value="P:response to redox state"/>
    <property type="evidence" value="ECO:0007669"/>
    <property type="project" value="InterPro"/>
</dbReference>
<evidence type="ECO:0000256" key="7">
    <source>
        <dbReference type="HAMAP-Rule" id="MF_01131"/>
    </source>
</evidence>
<dbReference type="OrthoDB" id="9784760at2"/>
<keyword evidence="10" id="KW-1185">Reference proteome</keyword>
<dbReference type="SUPFAM" id="SSF51735">
    <property type="entry name" value="NAD(P)-binding Rossmann-fold domains"/>
    <property type="match status" value="1"/>
</dbReference>
<gene>
    <name evidence="7" type="primary">rex</name>
    <name evidence="9" type="ORF">SAMN05216508_103154</name>
</gene>
<dbReference type="Pfam" id="PF06971">
    <property type="entry name" value="Put_DNA-bind_N"/>
    <property type="match status" value="1"/>
</dbReference>
<keyword evidence="5 7" id="KW-0238">DNA-binding</keyword>
<dbReference type="SUPFAM" id="SSF46785">
    <property type="entry name" value="Winged helix' DNA-binding domain"/>
    <property type="match status" value="1"/>
</dbReference>
<comment type="similarity">
    <text evidence="7">Belongs to the transcriptional regulatory Rex family.</text>
</comment>
<dbReference type="RefSeq" id="WP_090470189.1">
    <property type="nucleotide sequence ID" value="NZ_FOWF01000027.1"/>
</dbReference>
<dbReference type="Proteomes" id="UP000198817">
    <property type="component" value="Unassembled WGS sequence"/>
</dbReference>
<proteinExistence type="inferred from homology"/>
<evidence type="ECO:0000313" key="10">
    <source>
        <dbReference type="Proteomes" id="UP000198817"/>
    </source>
</evidence>
<evidence type="ECO:0000256" key="5">
    <source>
        <dbReference type="ARBA" id="ARBA00023125"/>
    </source>
</evidence>
<protein>
    <recommendedName>
        <fullName evidence="7">Redox-sensing transcriptional repressor Rex</fullName>
    </recommendedName>
</protein>
<dbReference type="NCBIfam" id="NF003996">
    <property type="entry name" value="PRK05472.2-5"/>
    <property type="match status" value="1"/>
</dbReference>
<dbReference type="GO" id="GO:0045892">
    <property type="term" value="P:negative regulation of DNA-templated transcription"/>
    <property type="evidence" value="ECO:0007669"/>
    <property type="project" value="InterPro"/>
</dbReference>
<comment type="subcellular location">
    <subcellularLocation>
        <location evidence="7">Cytoplasm</location>
    </subcellularLocation>
</comment>
<dbReference type="SMART" id="SM00881">
    <property type="entry name" value="CoA_binding"/>
    <property type="match status" value="1"/>
</dbReference>
<comment type="function">
    <text evidence="7">Modulates transcription in response to changes in cellular NADH/NAD(+) redox state.</text>
</comment>
<feature type="DNA-binding region" description="H-T-H motif" evidence="7">
    <location>
        <begin position="18"/>
        <end position="57"/>
    </location>
</feature>
<evidence type="ECO:0000256" key="4">
    <source>
        <dbReference type="ARBA" id="ARBA00023027"/>
    </source>
</evidence>
<evidence type="ECO:0000256" key="6">
    <source>
        <dbReference type="ARBA" id="ARBA00023163"/>
    </source>
</evidence>
<dbReference type="PANTHER" id="PTHR35786">
    <property type="entry name" value="REDOX-SENSING TRANSCRIPTIONAL REPRESSOR REX"/>
    <property type="match status" value="1"/>
</dbReference>
<dbReference type="GO" id="GO:0003700">
    <property type="term" value="F:DNA-binding transcription factor activity"/>
    <property type="evidence" value="ECO:0007669"/>
    <property type="project" value="UniProtKB-UniRule"/>
</dbReference>
<dbReference type="AlphaFoldDB" id="A0A1I7FUJ2"/>